<keyword evidence="4" id="KW-1185">Reference proteome</keyword>
<dbReference type="InterPro" id="IPR007730">
    <property type="entry name" value="SPOR-like_dom"/>
</dbReference>
<feature type="transmembrane region" description="Helical" evidence="1">
    <location>
        <begin position="25"/>
        <end position="46"/>
    </location>
</feature>
<feature type="domain" description="SPOR" evidence="2">
    <location>
        <begin position="112"/>
        <end position="192"/>
    </location>
</feature>
<dbReference type="Gene3D" id="3.30.70.1070">
    <property type="entry name" value="Sporulation related repeat"/>
    <property type="match status" value="1"/>
</dbReference>
<dbReference type="EMBL" id="PRDL01000001">
    <property type="protein sequence ID" value="MBE8716243.1"/>
    <property type="molecule type" value="Genomic_DNA"/>
</dbReference>
<dbReference type="PROSITE" id="PS51724">
    <property type="entry name" value="SPOR"/>
    <property type="match status" value="1"/>
</dbReference>
<accession>A0A928V029</accession>
<dbReference type="InterPro" id="IPR036680">
    <property type="entry name" value="SPOR-like_sf"/>
</dbReference>
<reference evidence="3" key="1">
    <citation type="submission" date="2018-07" db="EMBL/GenBank/DDBJ databases">
        <title>Genome assembly of strain Ka43.</title>
        <authorList>
            <person name="Kukolya J."/>
            <person name="Nagy I."/>
            <person name="Horvath B."/>
            <person name="Toth A."/>
        </authorList>
    </citation>
    <scope>NUCLEOTIDE SEQUENCE</scope>
    <source>
        <strain evidence="3">KB43</strain>
    </source>
</reference>
<dbReference type="SUPFAM" id="SSF110997">
    <property type="entry name" value="Sporulation related repeat"/>
    <property type="match status" value="1"/>
</dbReference>
<evidence type="ECO:0000313" key="4">
    <source>
        <dbReference type="Proteomes" id="UP000652567"/>
    </source>
</evidence>
<keyword evidence="1" id="KW-1133">Transmembrane helix</keyword>
<keyword evidence="1" id="KW-0812">Transmembrane</keyword>
<dbReference type="GO" id="GO:0042834">
    <property type="term" value="F:peptidoglycan binding"/>
    <property type="evidence" value="ECO:0007669"/>
    <property type="project" value="InterPro"/>
</dbReference>
<dbReference type="Proteomes" id="UP000652567">
    <property type="component" value="Unassembled WGS sequence"/>
</dbReference>
<keyword evidence="1" id="KW-0472">Membrane</keyword>
<dbReference type="Pfam" id="PF05036">
    <property type="entry name" value="SPOR"/>
    <property type="match status" value="1"/>
</dbReference>
<proteinExistence type="predicted"/>
<protein>
    <submittedName>
        <fullName evidence="3">Carbamoyl-phosphate synthase small subunit</fullName>
    </submittedName>
</protein>
<gene>
    <name evidence="3" type="ORF">C4F51_03475</name>
</gene>
<comment type="caution">
    <text evidence="3">The sequence shown here is derived from an EMBL/GenBank/DDBJ whole genome shotgun (WGS) entry which is preliminary data.</text>
</comment>
<evidence type="ECO:0000259" key="2">
    <source>
        <dbReference type="PROSITE" id="PS51724"/>
    </source>
</evidence>
<dbReference type="PANTHER" id="PTHR38687">
    <property type="entry name" value="CELL DIVISION PROTEIN DEDD-RELATED"/>
    <property type="match status" value="1"/>
</dbReference>
<name>A0A928V029_9GAMM</name>
<organism evidence="3 4">
    <name type="scientific">Cellvibrio polysaccharolyticus</name>
    <dbReference type="NCBI Taxonomy" id="2082724"/>
    <lineage>
        <taxon>Bacteria</taxon>
        <taxon>Pseudomonadati</taxon>
        <taxon>Pseudomonadota</taxon>
        <taxon>Gammaproteobacteria</taxon>
        <taxon>Cellvibrionales</taxon>
        <taxon>Cellvibrionaceae</taxon>
        <taxon>Cellvibrio</taxon>
    </lineage>
</organism>
<dbReference type="AlphaFoldDB" id="A0A928V029"/>
<evidence type="ECO:0000256" key="1">
    <source>
        <dbReference type="SAM" id="Phobius"/>
    </source>
</evidence>
<sequence length="194" mass="21821">MPRDYARKTRPAPRRKAPPKRQLPGWLWLFIGGILGGFITFLVYLWDIAPPPSQVVKPPAATEAPPTADVDNKTPKPRFDFYKLLQESEVIVPATEPVQPTAETPPAKVETQTPADEFILQVGSFASEADADRLRAQLLMLNLEARLEKVTIRNGEIWHRVVVGPFTDQARLNSARSTLVNNQYNALMLKRNKQ</sequence>
<dbReference type="InterPro" id="IPR052521">
    <property type="entry name" value="Cell_div_SPOR-domain"/>
</dbReference>
<evidence type="ECO:0000313" key="3">
    <source>
        <dbReference type="EMBL" id="MBE8716243.1"/>
    </source>
</evidence>
<dbReference type="RefSeq" id="WP_193907167.1">
    <property type="nucleotide sequence ID" value="NZ_PRDL01000001.1"/>
</dbReference>